<feature type="compositionally biased region" description="Basic and acidic residues" evidence="2">
    <location>
        <begin position="290"/>
        <end position="308"/>
    </location>
</feature>
<comment type="caution">
    <text evidence="4">The sequence shown here is derived from an EMBL/GenBank/DDBJ whole genome shotgun (WGS) entry which is preliminary data.</text>
</comment>
<dbReference type="PROSITE" id="PS50157">
    <property type="entry name" value="ZINC_FINGER_C2H2_2"/>
    <property type="match status" value="1"/>
</dbReference>
<feature type="domain" description="C2H2-type" evidence="3">
    <location>
        <begin position="76"/>
        <end position="103"/>
    </location>
</feature>
<dbReference type="PROSITE" id="PS00028">
    <property type="entry name" value="ZINC_FINGER_C2H2_1"/>
    <property type="match status" value="1"/>
</dbReference>
<sequence length="688" mass="77001">MPVAKQKALNTTNVMKPEDGNDTLDTIIRQAIGKEPFLSFSRANDSPVHWIQLLNALDQQDLPGWPLLTPLKVQMQKCDKCSREFCSSINYRRHMRVHHRLKKLDKDSFKNRHLLASFWDKLSENDAKEILSFNDVILEEVPGSLIVKSLTTLTRKPGFCSLPQYCLRAGSILLDIIQSGPSRFPLNSEELFGILDDASEKTFLCGAAVSMQKYIFDGEAAKIGLETKNLVACTSFLVEQKLVKAWLADKDAEALRCQKLLVEEEEAAQRRQAEILERKRLKKLRHKEQKAKEQGQGDLLNAKEHSDDGLEAVATAEESVSDTDTDTHGSDRPPNHGTLSFEDYLPPTTLEYVDLGLQAESNGEYSNMNAGNFERLTDQGNSRMHIAVARWSMPRKSQRNHLSNGFHGSQRDGKPVPIVNGIKKWSRKSKPQYNVESSRIGVQIEGISQPDQIKNGEVMIGAISVTLGNGQHSDDTSLDEIEDHFVVEHQMAKKNISQEKIRHDDAHCVTNRSTMKFWRPVNQNASRSPVLVDISGRESQFDRSVGMGEGKPSSSHSCSRHCSVEDTNEMPKMYPSMEESPLLGRLQFSSKAAKAFLAERWNKAVSAEHVKLVLTPNFEPPGCTEVQSSPSAVDSQFSDSKTPLITGPNHLVNIPLLDSTLRAGKVKSRIKPENGMKLKYIPKQRTVT</sequence>
<dbReference type="InterPro" id="IPR013087">
    <property type="entry name" value="Znf_C2H2_type"/>
</dbReference>
<evidence type="ECO:0000256" key="2">
    <source>
        <dbReference type="SAM" id="MobiDB-lite"/>
    </source>
</evidence>
<evidence type="ECO:0000313" key="4">
    <source>
        <dbReference type="EMBL" id="KAJ8752765.1"/>
    </source>
</evidence>
<name>A0AAV8SL38_9ROSI</name>
<dbReference type="PANTHER" id="PTHR36055">
    <property type="entry name" value="C2H2-LIKE ZINC FINGER PROTEIN"/>
    <property type="match status" value="1"/>
</dbReference>
<evidence type="ECO:0000313" key="5">
    <source>
        <dbReference type="Proteomes" id="UP001159364"/>
    </source>
</evidence>
<accession>A0AAV8SL38</accession>
<feature type="region of interest" description="Disordered" evidence="2">
    <location>
        <begin position="397"/>
        <end position="416"/>
    </location>
</feature>
<keyword evidence="5" id="KW-1185">Reference proteome</keyword>
<feature type="region of interest" description="Disordered" evidence="2">
    <location>
        <begin position="1"/>
        <end position="20"/>
    </location>
</feature>
<protein>
    <recommendedName>
        <fullName evidence="3">C2H2-type domain-containing protein</fullName>
    </recommendedName>
</protein>
<keyword evidence="1" id="KW-0479">Metal-binding</keyword>
<feature type="region of interest" description="Disordered" evidence="2">
    <location>
        <begin position="543"/>
        <end position="562"/>
    </location>
</feature>
<reference evidence="4 5" key="1">
    <citation type="submission" date="2021-09" db="EMBL/GenBank/DDBJ databases">
        <title>Genomic insights and catalytic innovation underlie evolution of tropane alkaloids biosynthesis.</title>
        <authorList>
            <person name="Wang Y.-J."/>
            <person name="Tian T."/>
            <person name="Huang J.-P."/>
            <person name="Huang S.-X."/>
        </authorList>
    </citation>
    <scope>NUCLEOTIDE SEQUENCE [LARGE SCALE GENOMIC DNA]</scope>
    <source>
        <strain evidence="4">KIB-2018</strain>
        <tissue evidence="4">Leaf</tissue>
    </source>
</reference>
<gene>
    <name evidence="4" type="ORF">K2173_008500</name>
</gene>
<dbReference type="EMBL" id="JAIWQS010000010">
    <property type="protein sequence ID" value="KAJ8752765.1"/>
    <property type="molecule type" value="Genomic_DNA"/>
</dbReference>
<evidence type="ECO:0000259" key="3">
    <source>
        <dbReference type="PROSITE" id="PS50157"/>
    </source>
</evidence>
<dbReference type="Proteomes" id="UP001159364">
    <property type="component" value="Linkage Group LG10"/>
</dbReference>
<keyword evidence="1" id="KW-0862">Zinc</keyword>
<organism evidence="4 5">
    <name type="scientific">Erythroxylum novogranatense</name>
    <dbReference type="NCBI Taxonomy" id="1862640"/>
    <lineage>
        <taxon>Eukaryota</taxon>
        <taxon>Viridiplantae</taxon>
        <taxon>Streptophyta</taxon>
        <taxon>Embryophyta</taxon>
        <taxon>Tracheophyta</taxon>
        <taxon>Spermatophyta</taxon>
        <taxon>Magnoliopsida</taxon>
        <taxon>eudicotyledons</taxon>
        <taxon>Gunneridae</taxon>
        <taxon>Pentapetalae</taxon>
        <taxon>rosids</taxon>
        <taxon>fabids</taxon>
        <taxon>Malpighiales</taxon>
        <taxon>Erythroxylaceae</taxon>
        <taxon>Erythroxylum</taxon>
    </lineage>
</organism>
<dbReference type="AlphaFoldDB" id="A0AAV8SL38"/>
<feature type="region of interest" description="Disordered" evidence="2">
    <location>
        <begin position="284"/>
        <end position="343"/>
    </location>
</feature>
<dbReference type="PANTHER" id="PTHR36055:SF1">
    <property type="entry name" value="C2H2-LIKE ZINC FINGER PROTEIN"/>
    <property type="match status" value="1"/>
</dbReference>
<keyword evidence="1" id="KW-0863">Zinc-finger</keyword>
<evidence type="ECO:0000256" key="1">
    <source>
        <dbReference type="PROSITE-ProRule" id="PRU00042"/>
    </source>
</evidence>
<dbReference type="GO" id="GO:0008270">
    <property type="term" value="F:zinc ion binding"/>
    <property type="evidence" value="ECO:0007669"/>
    <property type="project" value="UniProtKB-KW"/>
</dbReference>
<feature type="compositionally biased region" description="Basic and acidic residues" evidence="2">
    <location>
        <begin position="325"/>
        <end position="334"/>
    </location>
</feature>
<proteinExistence type="predicted"/>